<dbReference type="GO" id="GO:0001096">
    <property type="term" value="F:TFIIF-class transcription factor complex binding"/>
    <property type="evidence" value="ECO:0007669"/>
    <property type="project" value="TreeGrafter"/>
</dbReference>
<comment type="subcellular location">
    <subcellularLocation>
        <location evidence="1 7">Nucleus</location>
    </subcellularLocation>
</comment>
<reference evidence="9" key="1">
    <citation type="submission" date="2015-05" db="UniProtKB">
        <authorList>
            <consortium name="EnsemblMetazoa"/>
        </authorList>
    </citation>
    <scope>IDENTIFICATION</scope>
</reference>
<feature type="region of interest" description="Disordered" evidence="8">
    <location>
        <begin position="184"/>
        <end position="244"/>
    </location>
</feature>
<dbReference type="STRING" id="13249.T1IDZ4"/>
<evidence type="ECO:0000256" key="6">
    <source>
        <dbReference type="ARBA" id="ARBA00023242"/>
    </source>
</evidence>
<keyword evidence="6 7" id="KW-0539">Nucleus</keyword>
<dbReference type="AlphaFoldDB" id="T1IDZ4"/>
<organism evidence="9 10">
    <name type="scientific">Rhodnius prolixus</name>
    <name type="common">Triatomid bug</name>
    <dbReference type="NCBI Taxonomy" id="13249"/>
    <lineage>
        <taxon>Eukaryota</taxon>
        <taxon>Metazoa</taxon>
        <taxon>Ecdysozoa</taxon>
        <taxon>Arthropoda</taxon>
        <taxon>Hexapoda</taxon>
        <taxon>Insecta</taxon>
        <taxon>Pterygota</taxon>
        <taxon>Neoptera</taxon>
        <taxon>Paraneoptera</taxon>
        <taxon>Hemiptera</taxon>
        <taxon>Heteroptera</taxon>
        <taxon>Panheteroptera</taxon>
        <taxon>Cimicomorpha</taxon>
        <taxon>Reduviidae</taxon>
        <taxon>Triatominae</taxon>
        <taxon>Rhodnius</taxon>
    </lineage>
</organism>
<dbReference type="GO" id="GO:0005674">
    <property type="term" value="C:transcription factor TFIIF complex"/>
    <property type="evidence" value="ECO:0007669"/>
    <property type="project" value="TreeGrafter"/>
</dbReference>
<comment type="similarity">
    <text evidence="2 7">Belongs to the TFIIF alpha subunit family.</text>
</comment>
<evidence type="ECO:0000256" key="7">
    <source>
        <dbReference type="RuleBase" id="RU366044"/>
    </source>
</evidence>
<keyword evidence="10" id="KW-1185">Reference proteome</keyword>
<evidence type="ECO:0000256" key="3">
    <source>
        <dbReference type="ARBA" id="ARBA00023015"/>
    </source>
</evidence>
<proteinExistence type="inferred from homology"/>
<dbReference type="GO" id="GO:0003677">
    <property type="term" value="F:DNA binding"/>
    <property type="evidence" value="ECO:0007669"/>
    <property type="project" value="UniProtKB-KW"/>
</dbReference>
<keyword evidence="5 7" id="KW-0804">Transcription</keyword>
<evidence type="ECO:0000256" key="8">
    <source>
        <dbReference type="SAM" id="MobiDB-lite"/>
    </source>
</evidence>
<dbReference type="VEuPathDB" id="VectorBase:RPRC014514"/>
<keyword evidence="3 7" id="KW-0805">Transcription regulation</keyword>
<feature type="compositionally biased region" description="Basic and acidic residues" evidence="8">
    <location>
        <begin position="195"/>
        <end position="211"/>
    </location>
</feature>
<dbReference type="PANTHER" id="PTHR13011:SF0">
    <property type="entry name" value="GENERAL TRANSCRIPTION FACTOR IIF SUBUNIT 1"/>
    <property type="match status" value="1"/>
</dbReference>
<evidence type="ECO:0000313" key="9">
    <source>
        <dbReference type="EnsemblMetazoa" id="RPRC014514-PA"/>
    </source>
</evidence>
<feature type="compositionally biased region" description="Basic and acidic residues" evidence="8">
    <location>
        <begin position="231"/>
        <end position="244"/>
    </location>
</feature>
<dbReference type="InParanoid" id="T1IDZ4"/>
<dbReference type="EnsemblMetazoa" id="RPRC014514-RA">
    <property type="protein sequence ID" value="RPRC014514-PA"/>
    <property type="gene ID" value="RPRC014514"/>
</dbReference>
<keyword evidence="4 7" id="KW-0238">DNA-binding</keyword>
<dbReference type="HOGENOM" id="CLU_027572_1_0_1"/>
<evidence type="ECO:0000256" key="1">
    <source>
        <dbReference type="ARBA" id="ARBA00004123"/>
    </source>
</evidence>
<evidence type="ECO:0000256" key="4">
    <source>
        <dbReference type="ARBA" id="ARBA00023125"/>
    </source>
</evidence>
<dbReference type="InterPro" id="IPR011039">
    <property type="entry name" value="TFIIF_interaction"/>
</dbReference>
<dbReference type="GO" id="GO:0016251">
    <property type="term" value="F:RNA polymerase II general transcription initiation factor activity"/>
    <property type="evidence" value="ECO:0007669"/>
    <property type="project" value="TreeGrafter"/>
</dbReference>
<comment type="function">
    <text evidence="7">TFIIF is a general transcription initiation factor that binds to RNA polymerase II and helps to recruit it to the initiation complex in collaboration with TFIIB. It promotes transcription elongation.</text>
</comment>
<evidence type="ECO:0000256" key="5">
    <source>
        <dbReference type="ARBA" id="ARBA00023163"/>
    </source>
</evidence>
<dbReference type="EMBL" id="ACPB03000236">
    <property type="status" value="NOT_ANNOTATED_CDS"/>
    <property type="molecule type" value="Genomic_DNA"/>
</dbReference>
<dbReference type="GO" id="GO:0032968">
    <property type="term" value="P:positive regulation of transcription elongation by RNA polymerase II"/>
    <property type="evidence" value="ECO:0007669"/>
    <property type="project" value="InterPro"/>
</dbReference>
<evidence type="ECO:0000256" key="2">
    <source>
        <dbReference type="ARBA" id="ARBA00005249"/>
    </source>
</evidence>
<dbReference type="InterPro" id="IPR008851">
    <property type="entry name" value="TFIIF-alpha"/>
</dbReference>
<name>T1IDZ4_RHOPR</name>
<dbReference type="PANTHER" id="PTHR13011">
    <property type="entry name" value="TFIIF-ALPHA"/>
    <property type="match status" value="1"/>
</dbReference>
<protein>
    <recommendedName>
        <fullName evidence="7">Transcription initiation factor IIF subunit alpha</fullName>
    </recommendedName>
</protein>
<dbReference type="GO" id="GO:0006367">
    <property type="term" value="P:transcription initiation at RNA polymerase II promoter"/>
    <property type="evidence" value="ECO:0007669"/>
    <property type="project" value="InterPro"/>
</dbReference>
<dbReference type="Proteomes" id="UP000015103">
    <property type="component" value="Unassembled WGS sequence"/>
</dbReference>
<sequence length="244" mass="28349">MNTNQASPSVQEFSIRVPKSTKKKFHVMRFSSISNVDFMKWGQVKMERENNIKEYKTFEEEQPKYGAGSEYGREAREEARRKKFGIITRKYKPEDQPWILKIGGKTGKKFKGIREGGVAENASYYVFTHAADGGIEAYPLTEWYNFQPIQRYKALSAEEAEQEFGRRNKVMNYFSLMLRKRLKNDEDGDGEEGEENKTKKGKNANDLKISEMDDWIDSDDDDDRSSDEEGVAEKKENNDKKKKS</sequence>
<dbReference type="SUPFAM" id="SSF50916">
    <property type="entry name" value="Rap30/74 interaction domains"/>
    <property type="match status" value="1"/>
</dbReference>
<dbReference type="eggNOG" id="KOG2393">
    <property type="taxonomic scope" value="Eukaryota"/>
</dbReference>
<accession>T1IDZ4</accession>
<feature type="compositionally biased region" description="Acidic residues" evidence="8">
    <location>
        <begin position="212"/>
        <end position="230"/>
    </location>
</feature>
<dbReference type="Pfam" id="PF05793">
    <property type="entry name" value="TFIIF_alpha"/>
    <property type="match status" value="1"/>
</dbReference>
<evidence type="ECO:0000313" key="10">
    <source>
        <dbReference type="Proteomes" id="UP000015103"/>
    </source>
</evidence>